<dbReference type="RefSeq" id="WP_127906783.1">
    <property type="nucleotide sequence ID" value="NZ_RQXX01000003.1"/>
</dbReference>
<protein>
    <submittedName>
        <fullName evidence="3">SDR family NAD(P)-dependent oxidoreductase</fullName>
    </submittedName>
</protein>
<dbReference type="InterPro" id="IPR020904">
    <property type="entry name" value="Sc_DH/Rdtase_CS"/>
</dbReference>
<comment type="caution">
    <text evidence="3">The sequence shown here is derived from an EMBL/GenBank/DDBJ whole genome shotgun (WGS) entry which is preliminary data.</text>
</comment>
<proteinExistence type="predicted"/>
<dbReference type="EMBL" id="RQXX01000003">
    <property type="protein sequence ID" value="RVV98117.1"/>
    <property type="molecule type" value="Genomic_DNA"/>
</dbReference>
<name>A0A438AHP5_9RHOB</name>
<dbReference type="PANTHER" id="PTHR43658:SF8">
    <property type="entry name" value="17-BETA-HYDROXYSTEROID DEHYDROGENASE 14-RELATED"/>
    <property type="match status" value="1"/>
</dbReference>
<dbReference type="SMART" id="SM00822">
    <property type="entry name" value="PKS_KR"/>
    <property type="match status" value="1"/>
</dbReference>
<dbReference type="PANTHER" id="PTHR43658">
    <property type="entry name" value="SHORT-CHAIN DEHYDROGENASE/REDUCTASE"/>
    <property type="match status" value="1"/>
</dbReference>
<keyword evidence="4" id="KW-1185">Reference proteome</keyword>
<dbReference type="PROSITE" id="PS00061">
    <property type="entry name" value="ADH_SHORT"/>
    <property type="match status" value="1"/>
</dbReference>
<evidence type="ECO:0000313" key="4">
    <source>
        <dbReference type="Proteomes" id="UP000285908"/>
    </source>
</evidence>
<gene>
    <name evidence="3" type="ORF">EKE94_11735</name>
</gene>
<dbReference type="GO" id="GO:0016491">
    <property type="term" value="F:oxidoreductase activity"/>
    <property type="evidence" value="ECO:0007669"/>
    <property type="project" value="UniProtKB-KW"/>
</dbReference>
<keyword evidence="1" id="KW-0560">Oxidoreductase</keyword>
<dbReference type="Gene3D" id="3.40.50.720">
    <property type="entry name" value="NAD(P)-binding Rossmann-like Domain"/>
    <property type="match status" value="1"/>
</dbReference>
<dbReference type="InterPro" id="IPR036291">
    <property type="entry name" value="NAD(P)-bd_dom_sf"/>
</dbReference>
<evidence type="ECO:0000313" key="3">
    <source>
        <dbReference type="EMBL" id="RVV98117.1"/>
    </source>
</evidence>
<dbReference type="Pfam" id="PF00106">
    <property type="entry name" value="adh_short"/>
    <property type="match status" value="1"/>
</dbReference>
<feature type="domain" description="Ketoreductase" evidence="2">
    <location>
        <begin position="6"/>
        <end position="194"/>
    </location>
</feature>
<dbReference type="OrthoDB" id="9795647at2"/>
<organism evidence="3 4">
    <name type="scientific">Mesobaculum littorinae</name>
    <dbReference type="NCBI Taxonomy" id="2486419"/>
    <lineage>
        <taxon>Bacteria</taxon>
        <taxon>Pseudomonadati</taxon>
        <taxon>Pseudomonadota</taxon>
        <taxon>Alphaproteobacteria</taxon>
        <taxon>Rhodobacterales</taxon>
        <taxon>Roseobacteraceae</taxon>
        <taxon>Mesobaculum</taxon>
    </lineage>
</organism>
<dbReference type="AlphaFoldDB" id="A0A438AHP5"/>
<evidence type="ECO:0000259" key="2">
    <source>
        <dbReference type="SMART" id="SM00822"/>
    </source>
</evidence>
<dbReference type="PRINTS" id="PR00081">
    <property type="entry name" value="GDHRDH"/>
</dbReference>
<dbReference type="Proteomes" id="UP000285908">
    <property type="component" value="Unassembled WGS sequence"/>
</dbReference>
<reference evidence="3 4" key="1">
    <citation type="submission" date="2018-11" db="EMBL/GenBank/DDBJ databases">
        <title>Mesobaculum littorinae gen. nov., sp. nov., isolated from Littorina scabra that represents a novel genus of the order Rhodobacteraceae.</title>
        <authorList>
            <person name="Li F."/>
        </authorList>
    </citation>
    <scope>NUCLEOTIDE SEQUENCE [LARGE SCALE GENOMIC DNA]</scope>
    <source>
        <strain evidence="3 4">M0103</strain>
    </source>
</reference>
<accession>A0A438AHP5</accession>
<dbReference type="SUPFAM" id="SSF51735">
    <property type="entry name" value="NAD(P)-binding Rossmann-fold domains"/>
    <property type="match status" value="1"/>
</dbReference>
<dbReference type="InterPro" id="IPR057326">
    <property type="entry name" value="KR_dom"/>
</dbReference>
<sequence length="256" mass="26542">MKLEGTSVLVTGGGSGLGAATAGWLAERGARVAVLDRSAEAAQRVADEVGGIACVADVTDETAVTAALDAATEAHGVPRAVVMCAGIGGASRVVGRDGPMPLDAFTKTVQVNLIGSFNVLRLAAHRMSEADPMEDGERGVVIATASVAAYDGQIGQAAYAASKGGIVSMTLPIAREFARFGIRVMTLCPGIFETPLLGELPAESQEALGRGIPYPTRLGRPEEYAQLVESVLVNRYLNGEVIRIDGALRLSPKWPN</sequence>
<evidence type="ECO:0000256" key="1">
    <source>
        <dbReference type="ARBA" id="ARBA00023002"/>
    </source>
</evidence>
<dbReference type="InterPro" id="IPR002347">
    <property type="entry name" value="SDR_fam"/>
</dbReference>